<evidence type="ECO:0000256" key="3">
    <source>
        <dbReference type="ARBA" id="ARBA00022723"/>
    </source>
</evidence>
<evidence type="ECO:0000256" key="2">
    <source>
        <dbReference type="ARBA" id="ARBA00022485"/>
    </source>
</evidence>
<dbReference type="AlphaFoldDB" id="A0A6I6JK01"/>
<dbReference type="Pfam" id="PF13183">
    <property type="entry name" value="Fer4_8"/>
    <property type="match status" value="1"/>
</dbReference>
<keyword evidence="4" id="KW-0249">Electron transport</keyword>
<evidence type="ECO:0000256" key="1">
    <source>
        <dbReference type="ARBA" id="ARBA00022448"/>
    </source>
</evidence>
<dbReference type="Pfam" id="PF02754">
    <property type="entry name" value="CCG"/>
    <property type="match status" value="1"/>
</dbReference>
<dbReference type="InterPro" id="IPR017896">
    <property type="entry name" value="4Fe4S_Fe-S-bd"/>
</dbReference>
<evidence type="ECO:0000256" key="4">
    <source>
        <dbReference type="ARBA" id="ARBA00022982"/>
    </source>
</evidence>
<keyword evidence="2" id="KW-0004">4Fe-4S</keyword>
<dbReference type="EMBL" id="CP046400">
    <property type="protein sequence ID" value="QGY41479.1"/>
    <property type="molecule type" value="Genomic_DNA"/>
</dbReference>
<keyword evidence="9" id="KW-1185">Reference proteome</keyword>
<keyword evidence="6" id="KW-0411">Iron-sulfur</keyword>
<evidence type="ECO:0000256" key="6">
    <source>
        <dbReference type="ARBA" id="ARBA00023014"/>
    </source>
</evidence>
<feature type="domain" description="4Fe-4S ferredoxin-type" evidence="7">
    <location>
        <begin position="16"/>
        <end position="46"/>
    </location>
</feature>
<dbReference type="InterPro" id="IPR009051">
    <property type="entry name" value="Helical_ferredxn"/>
</dbReference>
<keyword evidence="5" id="KW-0408">Iron</keyword>
<dbReference type="InterPro" id="IPR004017">
    <property type="entry name" value="Cys_rich_dom"/>
</dbReference>
<reference evidence="8 9" key="1">
    <citation type="submission" date="2019-11" db="EMBL/GenBank/DDBJ databases">
        <authorList>
            <person name="Zheng R.K."/>
            <person name="Sun C.M."/>
        </authorList>
    </citation>
    <scope>NUCLEOTIDE SEQUENCE [LARGE SCALE GENOMIC DNA]</scope>
    <source>
        <strain evidence="8 9">SRB007</strain>
    </source>
</reference>
<dbReference type="InterPro" id="IPR017900">
    <property type="entry name" value="4Fe4S_Fe_S_CS"/>
</dbReference>
<dbReference type="Gene3D" id="1.10.1060.10">
    <property type="entry name" value="Alpha-helical ferredoxin"/>
    <property type="match status" value="1"/>
</dbReference>
<dbReference type="PANTHER" id="PTHR43551">
    <property type="entry name" value="FUMARATE REDUCTASE IRON-SULFUR SUBUNIT"/>
    <property type="match status" value="1"/>
</dbReference>
<organism evidence="8 9">
    <name type="scientific">Pseudodesulfovibrio cashew</name>
    <dbReference type="NCBI Taxonomy" id="2678688"/>
    <lineage>
        <taxon>Bacteria</taxon>
        <taxon>Pseudomonadati</taxon>
        <taxon>Thermodesulfobacteriota</taxon>
        <taxon>Desulfovibrionia</taxon>
        <taxon>Desulfovibrionales</taxon>
        <taxon>Desulfovibrionaceae</taxon>
    </lineage>
</organism>
<dbReference type="PANTHER" id="PTHR43551:SF1">
    <property type="entry name" value="HETERODISULFIDE REDUCTASE"/>
    <property type="match status" value="1"/>
</dbReference>
<dbReference type="PROSITE" id="PS00198">
    <property type="entry name" value="4FE4S_FER_1"/>
    <property type="match status" value="1"/>
</dbReference>
<dbReference type="RefSeq" id="WP_158949796.1">
    <property type="nucleotide sequence ID" value="NZ_CP046400.1"/>
</dbReference>
<evidence type="ECO:0000259" key="7">
    <source>
        <dbReference type="PROSITE" id="PS51379"/>
    </source>
</evidence>
<name>A0A6I6JK01_9BACT</name>
<proteinExistence type="predicted"/>
<dbReference type="SUPFAM" id="SSF46548">
    <property type="entry name" value="alpha-helical ferredoxin"/>
    <property type="match status" value="1"/>
</dbReference>
<dbReference type="Proteomes" id="UP000428328">
    <property type="component" value="Chromosome"/>
</dbReference>
<sequence>MDMVMPKPMDAEVREFLAKFDFSACMVCGTCSNGCPITGTPGMEGWDTRKVMRMLSYGMVDEVVDSNFPWLCTGCGRCAYSCPMGIDIPAVMAHMKSLRDRDKVPGTLHQGMQNNVDTGNNLAIAREDYLEGMAELGAEMAEECPGFYVPVDKDDAKILFFPNSKEVYGDFEDQFWWWKVFYAAKEDWTVPSAGWEAVDWALFTGNYAANRKLAKRKIDFMKEHNIERMIMPDCGGGSYGCRKGMETCVLEDPNNEVGFTYLYDYLIQIIREGRIRLDKSVNAGKRFTWHDSCKHGRELARHFGKGYYEEPRWIIRQCVDDFADMTPNRGLNYCCGAGGGMWPMPFEDESAYHARRKYDQIRRSGADVVVVGCSNCRDQIMKRIPKYYTEYTYEVKYIWQLVAETLVLEPWEEEMVEKANSLANAQWEKFGVDLSAMEY</sequence>
<gene>
    <name evidence="8" type="ORF">GM415_15590</name>
</gene>
<dbReference type="GO" id="GO:0051539">
    <property type="term" value="F:4 iron, 4 sulfur cluster binding"/>
    <property type="evidence" value="ECO:0007669"/>
    <property type="project" value="UniProtKB-KW"/>
</dbReference>
<feature type="domain" description="4Fe-4S ferredoxin-type" evidence="7">
    <location>
        <begin position="60"/>
        <end position="91"/>
    </location>
</feature>
<accession>A0A6I6JK01</accession>
<dbReference type="GO" id="GO:0016491">
    <property type="term" value="F:oxidoreductase activity"/>
    <property type="evidence" value="ECO:0007669"/>
    <property type="project" value="UniProtKB-ARBA"/>
</dbReference>
<dbReference type="KEGG" id="psel:GM415_15590"/>
<evidence type="ECO:0000313" key="9">
    <source>
        <dbReference type="Proteomes" id="UP000428328"/>
    </source>
</evidence>
<keyword evidence="1" id="KW-0813">Transport</keyword>
<keyword evidence="3" id="KW-0479">Metal-binding</keyword>
<dbReference type="GO" id="GO:0046872">
    <property type="term" value="F:metal ion binding"/>
    <property type="evidence" value="ECO:0007669"/>
    <property type="project" value="UniProtKB-KW"/>
</dbReference>
<protein>
    <submittedName>
        <fullName evidence="8">4Fe-4S dicluster domain-containing protein</fullName>
    </submittedName>
</protein>
<dbReference type="PROSITE" id="PS51379">
    <property type="entry name" value="4FE4S_FER_2"/>
    <property type="match status" value="2"/>
</dbReference>
<evidence type="ECO:0000256" key="5">
    <source>
        <dbReference type="ARBA" id="ARBA00023004"/>
    </source>
</evidence>
<evidence type="ECO:0000313" key="8">
    <source>
        <dbReference type="EMBL" id="QGY41479.1"/>
    </source>
</evidence>